<keyword evidence="4" id="KW-1185">Reference proteome</keyword>
<keyword evidence="1" id="KW-0732">Signal</keyword>
<dbReference type="InterPro" id="IPR025538">
    <property type="entry name" value="DUF4424"/>
</dbReference>
<evidence type="ECO:0000256" key="1">
    <source>
        <dbReference type="SAM" id="SignalP"/>
    </source>
</evidence>
<comment type="caution">
    <text evidence="3">The sequence shown here is derived from an EMBL/GenBank/DDBJ whole genome shotgun (WGS) entry which is preliminary data.</text>
</comment>
<proteinExistence type="predicted"/>
<dbReference type="Pfam" id="PF14415">
    <property type="entry name" value="DUF4424"/>
    <property type="match status" value="1"/>
</dbReference>
<gene>
    <name evidence="3" type="ORF">G5575_10455</name>
</gene>
<sequence>MRLSACLVALSLLPVPVLANDTTAQLEAGGLVFVNNQTIEMASEHLFVSPSQIKVVYEFNNTSGQDQHLLVAFPMPDVEGGPDMMTDVPSSREEGPDPSNLFGFETTFAGEPVDAELHQYAFRNNVDYSAELQALGIPLAPFGEQTQDALNALPEEDLAQLAHLGLVDRMEYDAGDGPQVDHTPAWTLRSTYTWEATFPPGMSEVVHTYTPSVGGTVGTTFMPEDANPDSEQRFAEYQKRYCVDDDLVATLEKVAIPSDGWTNYPYVENWISYIWSTGNNWAGPIGKFTLTVDKEDPKALVSFCGENVKKIGPTTFEMTATDWYPPYDQELEILLLRPVDWYDQ</sequence>
<feature type="signal peptide" evidence="1">
    <location>
        <begin position="1"/>
        <end position="19"/>
    </location>
</feature>
<dbReference type="Gene3D" id="2.60.40.3680">
    <property type="match status" value="1"/>
</dbReference>
<evidence type="ECO:0000313" key="3">
    <source>
        <dbReference type="EMBL" id="NGP18022.1"/>
    </source>
</evidence>
<name>A0A6M1SRL3_9HYPH</name>
<accession>A0A6M1SRL3</accession>
<protein>
    <submittedName>
        <fullName evidence="3">DUF4424 domain-containing protein</fullName>
    </submittedName>
</protein>
<dbReference type="RefSeq" id="WP_164534260.1">
    <property type="nucleotide sequence ID" value="NZ_JAALFG010000002.1"/>
</dbReference>
<feature type="domain" description="DUF4424" evidence="2">
    <location>
        <begin position="19"/>
        <end position="334"/>
    </location>
</feature>
<dbReference type="Proteomes" id="UP000474802">
    <property type="component" value="Unassembled WGS sequence"/>
</dbReference>
<evidence type="ECO:0000259" key="2">
    <source>
        <dbReference type="Pfam" id="PF14415"/>
    </source>
</evidence>
<dbReference type="EMBL" id="JAALFG010000002">
    <property type="protein sequence ID" value="NGP18022.1"/>
    <property type="molecule type" value="Genomic_DNA"/>
</dbReference>
<feature type="chain" id="PRO_5026798239" evidence="1">
    <location>
        <begin position="20"/>
        <end position="344"/>
    </location>
</feature>
<reference evidence="3 4" key="1">
    <citation type="submission" date="2020-02" db="EMBL/GenBank/DDBJ databases">
        <authorList>
            <person name="Khan S.A."/>
            <person name="Jeon C.O."/>
            <person name="Chun B.H."/>
        </authorList>
    </citation>
    <scope>NUCLEOTIDE SEQUENCE [LARGE SCALE GENOMIC DNA]</scope>
    <source>
        <strain evidence="3 4">H239</strain>
    </source>
</reference>
<dbReference type="AlphaFoldDB" id="A0A6M1SRL3"/>
<evidence type="ECO:0000313" key="4">
    <source>
        <dbReference type="Proteomes" id="UP000474802"/>
    </source>
</evidence>
<reference evidence="3 4" key="2">
    <citation type="submission" date="2020-03" db="EMBL/GenBank/DDBJ databases">
        <title>Devosia chinhatensis sp. nov., isolated from a hexachlorocyclohexane (HCH) dump site in India.</title>
        <authorList>
            <person name="Kumar M."/>
            <person name="Lal R."/>
        </authorList>
    </citation>
    <scope>NUCLEOTIDE SEQUENCE [LARGE SCALE GENOMIC DNA]</scope>
    <source>
        <strain evidence="3 4">H239</strain>
    </source>
</reference>
<organism evidence="3 4">
    <name type="scientific">Devosia aurantiaca</name>
    <dbReference type="NCBI Taxonomy" id="2714858"/>
    <lineage>
        <taxon>Bacteria</taxon>
        <taxon>Pseudomonadati</taxon>
        <taxon>Pseudomonadota</taxon>
        <taxon>Alphaproteobacteria</taxon>
        <taxon>Hyphomicrobiales</taxon>
        <taxon>Devosiaceae</taxon>
        <taxon>Devosia</taxon>
    </lineage>
</organism>